<gene>
    <name evidence="1" type="ORF">RLDS_18270</name>
</gene>
<proteinExistence type="predicted"/>
<protein>
    <submittedName>
        <fullName evidence="1">Uncharacterized protein</fullName>
    </submittedName>
</protein>
<reference evidence="1 2" key="1">
    <citation type="journal article" date="2013" name="Genome Announc.">
        <title>Draft Genome Sequence of Sphingobium lactosutens Strain DS20T, Isolated from a Hexachlorocyclohexane Dumpsite.</title>
        <authorList>
            <person name="Kumar R."/>
            <person name="Dwivedi V."/>
            <person name="Negi V."/>
            <person name="Khurana J.P."/>
            <person name="Lal R."/>
        </authorList>
    </citation>
    <scope>NUCLEOTIDE SEQUENCE [LARGE SCALE GENOMIC DNA]</scope>
    <source>
        <strain evidence="1 2">DS20</strain>
    </source>
</reference>
<evidence type="ECO:0000313" key="1">
    <source>
        <dbReference type="EMBL" id="EQB12719.1"/>
    </source>
</evidence>
<dbReference type="Proteomes" id="UP000015531">
    <property type="component" value="Unassembled WGS sequence"/>
</dbReference>
<keyword evidence="2" id="KW-1185">Reference proteome</keyword>
<dbReference type="AlphaFoldDB" id="T0ISR9"/>
<organism evidence="1 2">
    <name type="scientific">Sphingobium lactosutens DS20</name>
    <dbReference type="NCBI Taxonomy" id="1331060"/>
    <lineage>
        <taxon>Bacteria</taxon>
        <taxon>Pseudomonadati</taxon>
        <taxon>Pseudomonadota</taxon>
        <taxon>Alphaproteobacteria</taxon>
        <taxon>Sphingomonadales</taxon>
        <taxon>Sphingomonadaceae</taxon>
        <taxon>Sphingobium</taxon>
    </lineage>
</organism>
<dbReference type="EMBL" id="ATDP01000101">
    <property type="protein sequence ID" value="EQB12719.1"/>
    <property type="molecule type" value="Genomic_DNA"/>
</dbReference>
<evidence type="ECO:0000313" key="2">
    <source>
        <dbReference type="Proteomes" id="UP000015531"/>
    </source>
</evidence>
<comment type="caution">
    <text evidence="1">The sequence shown here is derived from an EMBL/GenBank/DDBJ whole genome shotgun (WGS) entry which is preliminary data.</text>
</comment>
<sequence>MSPLTPFKKRLHGTQIVTNPLDCLFQRMSVCPQALRPITCFCRAITMDLLQILWRRKRV</sequence>
<accession>T0ISR9</accession>
<name>T0ISR9_9SPHN</name>